<evidence type="ECO:0000313" key="3">
    <source>
        <dbReference type="Proteomes" id="UP000054408"/>
    </source>
</evidence>
<evidence type="ECO:0000313" key="2">
    <source>
        <dbReference type="EMBL" id="KNC55528.1"/>
    </source>
</evidence>
<feature type="region of interest" description="Disordered" evidence="1">
    <location>
        <begin position="1"/>
        <end position="24"/>
    </location>
</feature>
<reference evidence="2 3" key="1">
    <citation type="submission" date="2010-05" db="EMBL/GenBank/DDBJ databases">
        <title>The Genome Sequence of Thecamonas trahens ATCC 50062.</title>
        <authorList>
            <consortium name="The Broad Institute Genome Sequencing Platform"/>
            <person name="Russ C."/>
            <person name="Cuomo C."/>
            <person name="Shea T."/>
            <person name="Young S.K."/>
            <person name="Zeng Q."/>
            <person name="Koehrsen M."/>
            <person name="Haas B."/>
            <person name="Borodovsky M."/>
            <person name="Guigo R."/>
            <person name="Alvarado L."/>
            <person name="Berlin A."/>
            <person name="Bochicchio J."/>
            <person name="Borenstein D."/>
            <person name="Chapman S."/>
            <person name="Chen Z."/>
            <person name="Freedman E."/>
            <person name="Gellesch M."/>
            <person name="Goldberg J."/>
            <person name="Griggs A."/>
            <person name="Gujja S."/>
            <person name="Heilman E."/>
            <person name="Heiman D."/>
            <person name="Hepburn T."/>
            <person name="Howarth C."/>
            <person name="Jen D."/>
            <person name="Larson L."/>
            <person name="Mehta T."/>
            <person name="Park D."/>
            <person name="Pearson M."/>
            <person name="Roberts A."/>
            <person name="Saif S."/>
            <person name="Shenoy N."/>
            <person name="Sisk P."/>
            <person name="Stolte C."/>
            <person name="Sykes S."/>
            <person name="Thomson T."/>
            <person name="Walk T."/>
            <person name="White J."/>
            <person name="Yandava C."/>
            <person name="Burger G."/>
            <person name="Gray M.W."/>
            <person name="Holland P.W.H."/>
            <person name="King N."/>
            <person name="Lang F.B.F."/>
            <person name="Roger A.J."/>
            <person name="Ruiz-Trillo I."/>
            <person name="Lander E."/>
            <person name="Nusbaum C."/>
        </authorList>
    </citation>
    <scope>NUCLEOTIDE SEQUENCE [LARGE SCALE GENOMIC DNA]</scope>
    <source>
        <strain evidence="2 3">ATCC 50062</strain>
    </source>
</reference>
<protein>
    <submittedName>
        <fullName evidence="2">Uncharacterized protein</fullName>
    </submittedName>
</protein>
<gene>
    <name evidence="2" type="ORF">AMSG_11667</name>
</gene>
<dbReference type="EMBL" id="GL349439">
    <property type="protein sequence ID" value="KNC55528.1"/>
    <property type="molecule type" value="Genomic_DNA"/>
</dbReference>
<proteinExistence type="predicted"/>
<feature type="region of interest" description="Disordered" evidence="1">
    <location>
        <begin position="74"/>
        <end position="150"/>
    </location>
</feature>
<feature type="compositionally biased region" description="Acidic residues" evidence="1">
    <location>
        <begin position="74"/>
        <end position="91"/>
    </location>
</feature>
<keyword evidence="3" id="KW-1185">Reference proteome</keyword>
<dbReference type="GeneID" id="25569582"/>
<sequence>MDGGGGAAAVALIPPSPVPARQPGLTTRGADLFVYDPCEYADDTVEVPQRVVAVEVADDDGGWPRYSDEADDVEEAVNGDEATEEVTDEAEESRAPTEPTLKMLIRRFRNDSPKTPGARRAAPPLWWRDDDAAAQRERDDTGSDGFELGV</sequence>
<accession>A0A0L0DVG3</accession>
<dbReference type="AlphaFoldDB" id="A0A0L0DVG3"/>
<feature type="compositionally biased region" description="Basic and acidic residues" evidence="1">
    <location>
        <begin position="127"/>
        <end position="141"/>
    </location>
</feature>
<evidence type="ECO:0000256" key="1">
    <source>
        <dbReference type="SAM" id="MobiDB-lite"/>
    </source>
</evidence>
<organism evidence="2 3">
    <name type="scientific">Thecamonas trahens ATCC 50062</name>
    <dbReference type="NCBI Taxonomy" id="461836"/>
    <lineage>
        <taxon>Eukaryota</taxon>
        <taxon>Apusozoa</taxon>
        <taxon>Apusomonadida</taxon>
        <taxon>Apusomonadidae</taxon>
        <taxon>Thecamonas</taxon>
    </lineage>
</organism>
<dbReference type="RefSeq" id="XP_013761473.1">
    <property type="nucleotide sequence ID" value="XM_013906019.1"/>
</dbReference>
<dbReference type="Proteomes" id="UP000054408">
    <property type="component" value="Unassembled WGS sequence"/>
</dbReference>
<name>A0A0L0DVG3_THETB</name>